<keyword evidence="2" id="KW-0732">Signal</keyword>
<name>A0A318SUZ2_9RHOB</name>
<proteinExistence type="predicted"/>
<keyword evidence="4" id="KW-1185">Reference proteome</keyword>
<dbReference type="AlphaFoldDB" id="A0A318SUZ2"/>
<evidence type="ECO:0000256" key="2">
    <source>
        <dbReference type="SAM" id="SignalP"/>
    </source>
</evidence>
<dbReference type="Gene3D" id="2.30.30.40">
    <property type="entry name" value="SH3 Domains"/>
    <property type="match status" value="1"/>
</dbReference>
<feature type="region of interest" description="Disordered" evidence="1">
    <location>
        <begin position="29"/>
        <end position="93"/>
    </location>
</feature>
<reference evidence="3 4" key="1">
    <citation type="submission" date="2018-06" db="EMBL/GenBank/DDBJ databases">
        <title>Genomic Encyclopedia of Type Strains, Phase III (KMG-III): the genomes of soil and plant-associated and newly described type strains.</title>
        <authorList>
            <person name="Whitman W."/>
        </authorList>
    </citation>
    <scope>NUCLEOTIDE SEQUENCE [LARGE SCALE GENOMIC DNA]</scope>
    <source>
        <strain evidence="3 4">CECT 9025</strain>
    </source>
</reference>
<feature type="signal peptide" evidence="2">
    <location>
        <begin position="1"/>
        <end position="23"/>
    </location>
</feature>
<sequence length="228" mass="24264">MARSAWPILVALALLPAWQSPLAAAPETLETLDLRPPSRPAAEDSAAAPEEDEAAAVPPEAMPAPPLRPETLPETLDGAPAAEEGPALGPETNLPLPRFVSLASDEGNVRRGPSLSHRIDWVFLRRDMPLQVTAEYGHWRRINDSEGVGGWVHYALLSGVRTVIVGEGGTALRVAPDPEAREEAMLEGGVIARLGDCTLDWCEMSAGGYSGWAPKTDVWGVAADEIRG</sequence>
<dbReference type="Proteomes" id="UP000248311">
    <property type="component" value="Unassembled WGS sequence"/>
</dbReference>
<protein>
    <submittedName>
        <fullName evidence="3">SH3-like domain-containing protein</fullName>
    </submittedName>
</protein>
<comment type="caution">
    <text evidence="3">The sequence shown here is derived from an EMBL/GenBank/DDBJ whole genome shotgun (WGS) entry which is preliminary data.</text>
</comment>
<evidence type="ECO:0000256" key="1">
    <source>
        <dbReference type="SAM" id="MobiDB-lite"/>
    </source>
</evidence>
<evidence type="ECO:0000313" key="4">
    <source>
        <dbReference type="Proteomes" id="UP000248311"/>
    </source>
</evidence>
<evidence type="ECO:0000313" key="3">
    <source>
        <dbReference type="EMBL" id="PYE85433.1"/>
    </source>
</evidence>
<dbReference type="EMBL" id="QJTE01000001">
    <property type="protein sequence ID" value="PYE85433.1"/>
    <property type="molecule type" value="Genomic_DNA"/>
</dbReference>
<dbReference type="OrthoDB" id="9810773at2"/>
<feature type="chain" id="PRO_5016436887" evidence="2">
    <location>
        <begin position="24"/>
        <end position="228"/>
    </location>
</feature>
<dbReference type="InterPro" id="IPR010466">
    <property type="entry name" value="DUF1058"/>
</dbReference>
<gene>
    <name evidence="3" type="ORF">DFP88_10198</name>
</gene>
<accession>A0A318SUZ2</accession>
<organism evidence="3 4">
    <name type="scientific">Pseudoroseicyclus aestuarii</name>
    <dbReference type="NCBI Taxonomy" id="1795041"/>
    <lineage>
        <taxon>Bacteria</taxon>
        <taxon>Pseudomonadati</taxon>
        <taxon>Pseudomonadota</taxon>
        <taxon>Alphaproteobacteria</taxon>
        <taxon>Rhodobacterales</taxon>
        <taxon>Paracoccaceae</taxon>
        <taxon>Pseudoroseicyclus</taxon>
    </lineage>
</organism>
<feature type="compositionally biased region" description="Low complexity" evidence="1">
    <location>
        <begin position="69"/>
        <end position="91"/>
    </location>
</feature>
<dbReference type="Pfam" id="PF06347">
    <property type="entry name" value="SH3_4"/>
    <property type="match status" value="2"/>
</dbReference>